<dbReference type="GO" id="GO:0005930">
    <property type="term" value="C:axoneme"/>
    <property type="evidence" value="ECO:0007669"/>
    <property type="project" value="UniProtKB-SubCell"/>
</dbReference>
<evidence type="ECO:0000313" key="2">
    <source>
        <dbReference type="EMBL" id="KAG2499819.1"/>
    </source>
</evidence>
<protein>
    <submittedName>
        <fullName evidence="2">Uncharacterized protein</fullName>
    </submittedName>
</protein>
<keyword evidence="3" id="KW-1185">Reference proteome</keyword>
<proteinExistence type="predicted"/>
<dbReference type="EMBL" id="JAEHOE010000005">
    <property type="protein sequence ID" value="KAG2499819.1"/>
    <property type="molecule type" value="Genomic_DNA"/>
</dbReference>
<comment type="subcellular location">
    <subcellularLocation>
        <location evidence="1">Cytoplasm</location>
        <location evidence="1">Cytoskeleton</location>
        <location evidence="1">Cilium axoneme</location>
    </subcellularLocation>
</comment>
<dbReference type="Gene3D" id="3.80.10.10">
    <property type="entry name" value="Ribonuclease Inhibitor"/>
    <property type="match status" value="1"/>
</dbReference>
<name>A0A835YLE2_9CHLO</name>
<organism evidence="2 3">
    <name type="scientific">Edaphochlamys debaryana</name>
    <dbReference type="NCBI Taxonomy" id="47281"/>
    <lineage>
        <taxon>Eukaryota</taxon>
        <taxon>Viridiplantae</taxon>
        <taxon>Chlorophyta</taxon>
        <taxon>core chlorophytes</taxon>
        <taxon>Chlorophyceae</taxon>
        <taxon>CS clade</taxon>
        <taxon>Chlamydomonadales</taxon>
        <taxon>Chlamydomonadales incertae sedis</taxon>
        <taxon>Edaphochlamys</taxon>
    </lineage>
</organism>
<evidence type="ECO:0000313" key="3">
    <source>
        <dbReference type="Proteomes" id="UP000612055"/>
    </source>
</evidence>
<dbReference type="AlphaFoldDB" id="A0A835YLE2"/>
<comment type="caution">
    <text evidence="2">The sequence shown here is derived from an EMBL/GenBank/DDBJ whole genome shotgun (WGS) entry which is preliminary data.</text>
</comment>
<dbReference type="Proteomes" id="UP000612055">
    <property type="component" value="Unassembled WGS sequence"/>
</dbReference>
<reference evidence="2" key="1">
    <citation type="journal article" date="2020" name="bioRxiv">
        <title>Comparative genomics of Chlamydomonas.</title>
        <authorList>
            <person name="Craig R.J."/>
            <person name="Hasan A.R."/>
            <person name="Ness R.W."/>
            <person name="Keightley P.D."/>
        </authorList>
    </citation>
    <scope>NUCLEOTIDE SEQUENCE</scope>
    <source>
        <strain evidence="2">CCAP 11/70</strain>
    </source>
</reference>
<gene>
    <name evidence="2" type="ORF">HYH03_002111</name>
</gene>
<evidence type="ECO:0000256" key="1">
    <source>
        <dbReference type="ARBA" id="ARBA00004430"/>
    </source>
</evidence>
<accession>A0A835YLE2</accession>
<dbReference type="InterPro" id="IPR032675">
    <property type="entry name" value="LRR_dom_sf"/>
</dbReference>
<sequence length="602" mass="64311">MPVNPASSACRTRLEALTIDASQCSDGDELAEYLELPLAGSTVAERKRIKSLTIVADEDDGVSARAVALLVRSLPSLQSLSLRCSEPSGMHPASAAQLVSAVEDLLSLQQLTMSVGLKPGPVFTGLASRLTQLSIRLSPGSGGPPFGDDASLQPLSRLTALRELTVYGTEADMARASSAALVIDRARLGRILGGRLPPHLTRLALRLCAILRPPPPPGGGRATPAARHSLAFSFAAGKLTAVELPPAPAPGPAADPAALPELELAELGTLCKVLMDSRAMGPRLPRLFLGCVLNAAEISPFNHPWSDHMEAADAFLGRCDSTHLQALDFDCGAWKVHELVSLLGTWPLQLRLSPSLALRLGPQPDTPGPACSALAAATHLPSPIDPLDLPGLALRRLAAACAAFNWERKLEIHRETRHLFPPEVLERMPGPYVVLMLRGPGLEEVCRDPDEELQSWVRDLMFEVEGSCFESYTALPRAGAVLLSCRADVLRRVREVARTQPYSVAAGVVATVVGVGGDRWWPNRVGAAPSIKALLEEAVAQVLQAVWDGVEEGSGLRWGRAERLAWICSAWEGTHVLWDEKSAEGIVDLLGTLDEWCMQSAA</sequence>